<name>A0A9J7MKU5_BRAFL</name>
<dbReference type="Pfam" id="PF00069">
    <property type="entry name" value="Pkinase"/>
    <property type="match status" value="1"/>
</dbReference>
<reference evidence="10" key="1">
    <citation type="journal article" date="2020" name="Nat. Ecol. Evol.">
        <title>Deeply conserved synteny resolves early events in vertebrate evolution.</title>
        <authorList>
            <person name="Simakov O."/>
            <person name="Marletaz F."/>
            <person name="Yue J.X."/>
            <person name="O'Connell B."/>
            <person name="Jenkins J."/>
            <person name="Brandt A."/>
            <person name="Calef R."/>
            <person name="Tung C.H."/>
            <person name="Huang T.K."/>
            <person name="Schmutz J."/>
            <person name="Satoh N."/>
            <person name="Yu J.K."/>
            <person name="Putnam N.H."/>
            <person name="Green R.E."/>
            <person name="Rokhsar D.S."/>
        </authorList>
    </citation>
    <scope>NUCLEOTIDE SEQUENCE [LARGE SCALE GENOMIC DNA]</scope>
    <source>
        <strain evidence="10">S238N-H82</strain>
    </source>
</reference>
<sequence>MGCGASSSSPKVPDTLTHSQQAEGGQKNAAGPVECTKGLDTNPARQGGVPTAAVKPVERISILNTNTNPDDEEKEANMDRSSKCLNTDPESEENQATRPPGMESANDINTNPTYQEKQVTPIVGPENVTRFNISDMSFDRVIGEGSFGSVFLSRNKLSGTYHALKRLNIGQVIRLQQVDHVNSERMVWASLRHPFICRLFGTSRDDRYLYLLLELAHGGELFSMLRRERKLSNERAKFYAAEIALALDYLHRNDIIYRGLKPEDILISKEGHVKLTDFGFAKVVSTPTRTYTLCGTPEYLAPEILLGKGHGKPVDWWTFGVLVYEMLAGQPPFCDEDHMGIYQKILTGMVYFPRYFPSDATHLIKGLLRADLKKRMSSSDIFPHPWFRDIDWDSLLAQTVPPPYVPTIAHDGDVSCFDTYPEYSHDSSVSDIEQSVAEAAFVGF</sequence>
<evidence type="ECO:0000256" key="7">
    <source>
        <dbReference type="SAM" id="MobiDB-lite"/>
    </source>
</evidence>
<dbReference type="PANTHER" id="PTHR24353">
    <property type="entry name" value="CYCLIC NUCLEOTIDE-DEPENDENT PROTEIN KINASE"/>
    <property type="match status" value="1"/>
</dbReference>
<evidence type="ECO:0000256" key="4">
    <source>
        <dbReference type="ARBA" id="ARBA00022741"/>
    </source>
</evidence>
<dbReference type="GO" id="GO:0004691">
    <property type="term" value="F:cAMP-dependent protein kinase activity"/>
    <property type="evidence" value="ECO:0000318"/>
    <property type="project" value="GO_Central"/>
</dbReference>
<keyword evidence="4" id="KW-0547">Nucleotide-binding</keyword>
<dbReference type="GO" id="GO:0005829">
    <property type="term" value="C:cytosol"/>
    <property type="evidence" value="ECO:0000318"/>
    <property type="project" value="GO_Central"/>
</dbReference>
<keyword evidence="5 11" id="KW-0418">Kinase</keyword>
<evidence type="ECO:0000256" key="6">
    <source>
        <dbReference type="ARBA" id="ARBA00022840"/>
    </source>
</evidence>
<dbReference type="SMART" id="SM00133">
    <property type="entry name" value="S_TK_X"/>
    <property type="match status" value="1"/>
</dbReference>
<keyword evidence="2" id="KW-0723">Serine/threonine-protein kinase</keyword>
<evidence type="ECO:0000313" key="11">
    <source>
        <dbReference type="RefSeq" id="XP_035671342.1"/>
    </source>
</evidence>
<dbReference type="Proteomes" id="UP000001554">
    <property type="component" value="Chromosome 1"/>
</dbReference>
<accession>A0A9J7MKU5</accession>
<gene>
    <name evidence="11" type="primary">LOC118412534</name>
</gene>
<dbReference type="Gene3D" id="3.30.200.20">
    <property type="entry name" value="Phosphorylase Kinase, domain 1"/>
    <property type="match status" value="1"/>
</dbReference>
<dbReference type="PROSITE" id="PS50011">
    <property type="entry name" value="PROTEIN_KINASE_DOM"/>
    <property type="match status" value="1"/>
</dbReference>
<evidence type="ECO:0000259" key="8">
    <source>
        <dbReference type="PROSITE" id="PS50011"/>
    </source>
</evidence>
<dbReference type="AlphaFoldDB" id="A0A9J7MKU5"/>
<dbReference type="KEGG" id="bfo:118412534"/>
<feature type="domain" description="Protein kinase" evidence="8">
    <location>
        <begin position="136"/>
        <end position="387"/>
    </location>
</feature>
<evidence type="ECO:0000256" key="2">
    <source>
        <dbReference type="ARBA" id="ARBA00022527"/>
    </source>
</evidence>
<dbReference type="PROSITE" id="PS51285">
    <property type="entry name" value="AGC_KINASE_CTER"/>
    <property type="match status" value="1"/>
</dbReference>
<dbReference type="Gene3D" id="1.10.510.10">
    <property type="entry name" value="Transferase(Phosphotransferase) domain 1"/>
    <property type="match status" value="1"/>
</dbReference>
<dbReference type="GeneID" id="118412534"/>
<evidence type="ECO:0000256" key="5">
    <source>
        <dbReference type="ARBA" id="ARBA00022777"/>
    </source>
</evidence>
<keyword evidence="6" id="KW-0067">ATP-binding</keyword>
<dbReference type="SUPFAM" id="SSF56112">
    <property type="entry name" value="Protein kinase-like (PK-like)"/>
    <property type="match status" value="1"/>
</dbReference>
<evidence type="ECO:0000259" key="9">
    <source>
        <dbReference type="PROSITE" id="PS51285"/>
    </source>
</evidence>
<feature type="compositionally biased region" description="Polar residues" evidence="7">
    <location>
        <begin position="1"/>
        <end position="23"/>
    </location>
</feature>
<dbReference type="GO" id="GO:0005952">
    <property type="term" value="C:cAMP-dependent protein kinase complex"/>
    <property type="evidence" value="ECO:0000318"/>
    <property type="project" value="GO_Central"/>
</dbReference>
<evidence type="ECO:0000256" key="3">
    <source>
        <dbReference type="ARBA" id="ARBA00022679"/>
    </source>
</evidence>
<reference evidence="11" key="2">
    <citation type="submission" date="2025-08" db="UniProtKB">
        <authorList>
            <consortium name="RefSeq"/>
        </authorList>
    </citation>
    <scope>IDENTIFICATION</scope>
    <source>
        <strain evidence="11">S238N-H82</strain>
        <tissue evidence="11">Testes</tissue>
    </source>
</reference>
<dbReference type="FunFam" id="1.10.510.10:FF:000005">
    <property type="entry name" value="cAMP-dependent protein kinase catalytic subunit alpha"/>
    <property type="match status" value="1"/>
</dbReference>
<dbReference type="InterPro" id="IPR011009">
    <property type="entry name" value="Kinase-like_dom_sf"/>
</dbReference>
<evidence type="ECO:0000256" key="1">
    <source>
        <dbReference type="ARBA" id="ARBA00007115"/>
    </source>
</evidence>
<dbReference type="GO" id="GO:0005524">
    <property type="term" value="F:ATP binding"/>
    <property type="evidence" value="ECO:0007669"/>
    <property type="project" value="UniProtKB-KW"/>
</dbReference>
<feature type="region of interest" description="Disordered" evidence="7">
    <location>
        <begin position="1"/>
        <end position="119"/>
    </location>
</feature>
<dbReference type="OrthoDB" id="63267at2759"/>
<organism evidence="10 11">
    <name type="scientific">Branchiostoma floridae</name>
    <name type="common">Florida lancelet</name>
    <name type="synonym">Amphioxus</name>
    <dbReference type="NCBI Taxonomy" id="7739"/>
    <lineage>
        <taxon>Eukaryota</taxon>
        <taxon>Metazoa</taxon>
        <taxon>Chordata</taxon>
        <taxon>Cephalochordata</taxon>
        <taxon>Leptocardii</taxon>
        <taxon>Amphioxiformes</taxon>
        <taxon>Branchiostomatidae</taxon>
        <taxon>Branchiostoma</taxon>
    </lineage>
</organism>
<comment type="similarity">
    <text evidence="1">Belongs to the protein kinase superfamily. AGC Ser/Thr protein kinase family. cAMP subfamily.</text>
</comment>
<keyword evidence="3" id="KW-0808">Transferase</keyword>
<dbReference type="GO" id="GO:0007155">
    <property type="term" value="P:cell adhesion"/>
    <property type="evidence" value="ECO:0000318"/>
    <property type="project" value="GO_Central"/>
</dbReference>
<protein>
    <submittedName>
        <fullName evidence="11">Serine/threonine-protein kinase PRKY</fullName>
    </submittedName>
</protein>
<feature type="domain" description="AGC-kinase C-terminal" evidence="9">
    <location>
        <begin position="388"/>
        <end position="444"/>
    </location>
</feature>
<evidence type="ECO:0000313" key="10">
    <source>
        <dbReference type="Proteomes" id="UP000001554"/>
    </source>
</evidence>
<dbReference type="PANTHER" id="PTHR24353:SF37">
    <property type="entry name" value="CAMP-DEPENDENT PROTEIN KINASE CATALYTIC SUBUNIT PRKX"/>
    <property type="match status" value="1"/>
</dbReference>
<keyword evidence="10" id="KW-1185">Reference proteome</keyword>
<dbReference type="InterPro" id="IPR000719">
    <property type="entry name" value="Prot_kinase_dom"/>
</dbReference>
<proteinExistence type="inferred from homology"/>
<dbReference type="GO" id="GO:0007189">
    <property type="term" value="P:adenylate cyclase-activating G protein-coupled receptor signaling pathway"/>
    <property type="evidence" value="ECO:0000318"/>
    <property type="project" value="GO_Central"/>
</dbReference>
<dbReference type="RefSeq" id="XP_035671342.1">
    <property type="nucleotide sequence ID" value="XM_035815449.1"/>
</dbReference>
<dbReference type="CDD" id="cd05580">
    <property type="entry name" value="STKc_PKA_like"/>
    <property type="match status" value="1"/>
</dbReference>
<dbReference type="InterPro" id="IPR000961">
    <property type="entry name" value="AGC-kinase_C"/>
</dbReference>
<feature type="compositionally biased region" description="Polar residues" evidence="7">
    <location>
        <begin position="106"/>
        <end position="118"/>
    </location>
</feature>